<geneLocation type="plasmid" evidence="3">
    <name>p_cnu_g2</name>
</geneLocation>
<dbReference type="KEGG" id="srum:GPZ88_10060"/>
<dbReference type="RefSeq" id="WP_157328619.1">
    <property type="nucleotide sequence ID" value="NZ_CP046920.1"/>
</dbReference>
<organism evidence="2 3">
    <name type="scientific">Streptococcus ruminicola</name>
    <dbReference type="NCBI Taxonomy" id="2686210"/>
    <lineage>
        <taxon>Bacteria</taxon>
        <taxon>Bacillati</taxon>
        <taxon>Bacillota</taxon>
        <taxon>Bacilli</taxon>
        <taxon>Lactobacillales</taxon>
        <taxon>Streptococcaceae</taxon>
        <taxon>Streptococcus</taxon>
    </lineage>
</organism>
<gene>
    <name evidence="2" type="ORF">GPZ88_10060</name>
</gene>
<evidence type="ECO:0000313" key="3">
    <source>
        <dbReference type="Proteomes" id="UP000503166"/>
    </source>
</evidence>
<dbReference type="AlphaFoldDB" id="A0A6G8I309"/>
<dbReference type="EMBL" id="CP046920">
    <property type="protein sequence ID" value="QIM47411.1"/>
    <property type="molecule type" value="Genomic_DNA"/>
</dbReference>
<keyword evidence="1" id="KW-1133">Transmembrane helix</keyword>
<feature type="transmembrane region" description="Helical" evidence="1">
    <location>
        <begin position="59"/>
        <end position="82"/>
    </location>
</feature>
<keyword evidence="1" id="KW-0472">Membrane</keyword>
<proteinExistence type="predicted"/>
<evidence type="ECO:0000256" key="1">
    <source>
        <dbReference type="SAM" id="Phobius"/>
    </source>
</evidence>
<accession>A0A6G8I309</accession>
<name>A0A6G8I309_9STRE</name>
<keyword evidence="1" id="KW-0812">Transmembrane</keyword>
<reference evidence="2 3" key="1">
    <citation type="submission" date="2019-12" db="EMBL/GenBank/DDBJ databases">
        <title>Complete genome sequence of Streptococcus sp. CNU G2 isolated frome Bos taurus coreanae.</title>
        <authorList>
            <person name="Park S.Y."/>
            <person name="Kim J.H."/>
            <person name="Seo S.W."/>
        </authorList>
    </citation>
    <scope>NUCLEOTIDE SEQUENCE [LARGE SCALE GENOMIC DNA]</scope>
    <source>
        <strain evidence="2 3">CNU G2</strain>
        <plasmid evidence="3">p_cnu_g2</plasmid>
    </source>
</reference>
<keyword evidence="2" id="KW-0614">Plasmid</keyword>
<protein>
    <submittedName>
        <fullName evidence="2">Uncharacterized protein</fullName>
    </submittedName>
</protein>
<evidence type="ECO:0000313" key="2">
    <source>
        <dbReference type="EMBL" id="QIM47411.1"/>
    </source>
</evidence>
<sequence>MKKDKRTIDSNMNAKKEFENNQVRLFLYLGFLDVVIWVITMIGFVIQNGDLEVPEFFKGFTPVLVTGGVLVATSFLLTLIMLSPYRPSKIEEDIAQVTESVVSQQVTDKSETSIGEIPENDEDEDDVLSILFERDINAPYPIDPSEYIEPSDYNEDTTFEEDEYGNEVEMNEVPEEFTLCEEVEE</sequence>
<dbReference type="Proteomes" id="UP000503166">
    <property type="component" value="Plasmid p_CNU_G2"/>
</dbReference>
<feature type="transmembrane region" description="Helical" evidence="1">
    <location>
        <begin position="25"/>
        <end position="47"/>
    </location>
</feature>